<organism evidence="6 7">
    <name type="scientific">Sphaeroforma arctica JP610</name>
    <dbReference type="NCBI Taxonomy" id="667725"/>
    <lineage>
        <taxon>Eukaryota</taxon>
        <taxon>Ichthyosporea</taxon>
        <taxon>Ichthyophonida</taxon>
        <taxon>Sphaeroforma</taxon>
    </lineage>
</organism>
<dbReference type="GO" id="GO:0016020">
    <property type="term" value="C:membrane"/>
    <property type="evidence" value="ECO:0007669"/>
    <property type="project" value="UniProtKB-SubCell"/>
</dbReference>
<reference evidence="6 7" key="1">
    <citation type="submission" date="2011-02" db="EMBL/GenBank/DDBJ databases">
        <title>The Genome Sequence of Sphaeroforma arctica JP610.</title>
        <authorList>
            <consortium name="The Broad Institute Genome Sequencing Platform"/>
            <person name="Russ C."/>
            <person name="Cuomo C."/>
            <person name="Young S.K."/>
            <person name="Zeng Q."/>
            <person name="Gargeya S."/>
            <person name="Alvarado L."/>
            <person name="Berlin A."/>
            <person name="Chapman S.B."/>
            <person name="Chen Z."/>
            <person name="Freedman E."/>
            <person name="Gellesch M."/>
            <person name="Goldberg J."/>
            <person name="Griggs A."/>
            <person name="Gujja S."/>
            <person name="Heilman E."/>
            <person name="Heiman D."/>
            <person name="Howarth C."/>
            <person name="Mehta T."/>
            <person name="Neiman D."/>
            <person name="Pearson M."/>
            <person name="Roberts A."/>
            <person name="Saif S."/>
            <person name="Shea T."/>
            <person name="Shenoy N."/>
            <person name="Sisk P."/>
            <person name="Stolte C."/>
            <person name="Sykes S."/>
            <person name="White J."/>
            <person name="Yandava C."/>
            <person name="Burger G."/>
            <person name="Gray M.W."/>
            <person name="Holland P.W.H."/>
            <person name="King N."/>
            <person name="Lang F.B.F."/>
            <person name="Roger A.J."/>
            <person name="Ruiz-Trillo I."/>
            <person name="Haas B."/>
            <person name="Nusbaum C."/>
            <person name="Birren B."/>
        </authorList>
    </citation>
    <scope>NUCLEOTIDE SEQUENCE [LARGE SCALE GENOMIC DNA]</scope>
    <source>
        <strain evidence="6 7">JP610</strain>
    </source>
</reference>
<gene>
    <name evidence="6" type="ORF">SARC_07372</name>
</gene>
<dbReference type="EMBL" id="KQ242175">
    <property type="protein sequence ID" value="KNC80262.1"/>
    <property type="molecule type" value="Genomic_DNA"/>
</dbReference>
<dbReference type="SUPFAM" id="SSF53448">
    <property type="entry name" value="Nucleotide-diphospho-sugar transferases"/>
    <property type="match status" value="1"/>
</dbReference>
<dbReference type="PANTHER" id="PTHR48261:SF2">
    <property type="entry name" value="ACETYLGLUCOSAMINYLTRANSFERASE"/>
    <property type="match status" value="1"/>
</dbReference>
<protein>
    <recommendedName>
        <fullName evidence="5">Glycosyl transferase 64 domain-containing protein</fullName>
    </recommendedName>
</protein>
<evidence type="ECO:0000259" key="5">
    <source>
        <dbReference type="Pfam" id="PF09258"/>
    </source>
</evidence>
<dbReference type="GO" id="GO:0016757">
    <property type="term" value="F:glycosyltransferase activity"/>
    <property type="evidence" value="ECO:0007669"/>
    <property type="project" value="InterPro"/>
</dbReference>
<dbReference type="PANTHER" id="PTHR48261">
    <property type="entry name" value="ACETYLGLUCOSAMINYLTRANSFERASE"/>
    <property type="match status" value="1"/>
</dbReference>
<dbReference type="InterPro" id="IPR004263">
    <property type="entry name" value="Exostosin"/>
</dbReference>
<evidence type="ECO:0000256" key="2">
    <source>
        <dbReference type="ARBA" id="ARBA00022679"/>
    </source>
</evidence>
<dbReference type="RefSeq" id="XP_014154164.1">
    <property type="nucleotide sequence ID" value="XM_014298689.1"/>
</dbReference>
<feature type="domain" description="Glycosyl transferase 64" evidence="5">
    <location>
        <begin position="2"/>
        <end position="163"/>
    </location>
</feature>
<evidence type="ECO:0000313" key="6">
    <source>
        <dbReference type="EMBL" id="KNC80262.1"/>
    </source>
</evidence>
<dbReference type="OrthoDB" id="5954868at2759"/>
<dbReference type="eggNOG" id="KOG2264">
    <property type="taxonomic scope" value="Eukaryota"/>
</dbReference>
<evidence type="ECO:0000313" key="7">
    <source>
        <dbReference type="Proteomes" id="UP000054560"/>
    </source>
</evidence>
<evidence type="ECO:0000256" key="1">
    <source>
        <dbReference type="ARBA" id="ARBA00004370"/>
    </source>
</evidence>
<comment type="subcellular location">
    <subcellularLocation>
        <location evidence="1">Membrane</location>
    </subcellularLocation>
</comment>
<dbReference type="Proteomes" id="UP000054560">
    <property type="component" value="Unassembled WGS sequence"/>
</dbReference>
<dbReference type="InterPro" id="IPR015338">
    <property type="entry name" value="GT64_dom"/>
</dbReference>
<dbReference type="GeneID" id="25907876"/>
<proteinExistence type="predicted"/>
<evidence type="ECO:0000256" key="3">
    <source>
        <dbReference type="ARBA" id="ARBA00023136"/>
    </source>
</evidence>
<keyword evidence="7" id="KW-1185">Reference proteome</keyword>
<evidence type="ECO:0000256" key="4">
    <source>
        <dbReference type="ARBA" id="ARBA00023157"/>
    </source>
</evidence>
<keyword evidence="4" id="KW-1015">Disulfide bond</keyword>
<sequence length="255" mass="28656">MLLWNNEEDVIPEGLSNQTLRADGPMVNVLKMPKNSMNNRFIPWRELRTAAVYIVDLDIRLPGVAYEFAFDNWLNKQDSLVGYAYRKFAPDGTYPAFARPRIFGPDPGYNMVLTGSAMMPTKLLRQYSCEVGTKGIRNMVDDLFNGDDIAMNLLAIHNGNLPVALTRYQPESEDPSLDAEKKGCLYNLGVNGRIALRKKYSSKNISTRPGHGDKRKTMYRRICAHLALDTELPLLQSFVAAPADVDLCTMPEYAS</sequence>
<dbReference type="Gene3D" id="3.90.550.10">
    <property type="entry name" value="Spore Coat Polysaccharide Biosynthesis Protein SpsA, Chain A"/>
    <property type="match status" value="1"/>
</dbReference>
<dbReference type="STRING" id="667725.A0A0L0FTW2"/>
<dbReference type="AlphaFoldDB" id="A0A0L0FTW2"/>
<dbReference type="InterPro" id="IPR029044">
    <property type="entry name" value="Nucleotide-diphossugar_trans"/>
</dbReference>
<dbReference type="Pfam" id="PF09258">
    <property type="entry name" value="Glyco_transf_64"/>
    <property type="match status" value="1"/>
</dbReference>
<keyword evidence="3" id="KW-0472">Membrane</keyword>
<name>A0A0L0FTW2_9EUKA</name>
<keyword evidence="2" id="KW-0808">Transferase</keyword>
<accession>A0A0L0FTW2</accession>